<feature type="domain" description="DUF7192" evidence="1">
    <location>
        <begin position="11"/>
        <end position="210"/>
    </location>
</feature>
<organism evidence="2 3">
    <name type="scientific">Streptomyces goshikiensis</name>
    <dbReference type="NCBI Taxonomy" id="1942"/>
    <lineage>
        <taxon>Bacteria</taxon>
        <taxon>Bacillati</taxon>
        <taxon>Actinomycetota</taxon>
        <taxon>Actinomycetes</taxon>
        <taxon>Kitasatosporales</taxon>
        <taxon>Streptomycetaceae</taxon>
        <taxon>Streptomyces</taxon>
    </lineage>
</organism>
<sequence length="283" mass="30655">MTERVLAPMLSWQEFLDAARAPESIPDGEGRHGTAEWAGATWEEALRLAVDGWHLPLQEQRITVGALRERAGLGSPVMSLEPVWDVTGSEVDIGAYLAGEPECMVDSVPRQVSRRGKVVAFLIPAAYSHETPHGSVRNRGLALAALCAALIEAGHGVEIWSGFTARAGEDEVYSGVARVITPGEPLDVGRLIFAVAHPAMLRRLWLAVWDGQDAATAAAFKAASYGRPPYTCRPGDLPGEVRDPYVFPYLDPGELQWGDLDTALSWCRAMFAELGLIRGRGSR</sequence>
<accession>A0ABZ1RI73</accession>
<evidence type="ECO:0000259" key="1">
    <source>
        <dbReference type="Pfam" id="PF23822"/>
    </source>
</evidence>
<evidence type="ECO:0000313" key="2">
    <source>
        <dbReference type="EMBL" id="WUO46006.1"/>
    </source>
</evidence>
<dbReference type="EMBL" id="CP108057">
    <property type="protein sequence ID" value="WUO46006.1"/>
    <property type="molecule type" value="Genomic_DNA"/>
</dbReference>
<dbReference type="InterPro" id="IPR055616">
    <property type="entry name" value="DUF7192"/>
</dbReference>
<dbReference type="RefSeq" id="WP_234377299.1">
    <property type="nucleotide sequence ID" value="NZ_CP108057.1"/>
</dbReference>
<keyword evidence="3" id="KW-1185">Reference proteome</keyword>
<reference evidence="2" key="1">
    <citation type="submission" date="2022-10" db="EMBL/GenBank/DDBJ databases">
        <title>The complete genomes of actinobacterial strains from the NBC collection.</title>
        <authorList>
            <person name="Joergensen T.S."/>
            <person name="Alvarez Arevalo M."/>
            <person name="Sterndorff E.B."/>
            <person name="Faurdal D."/>
            <person name="Vuksanovic O."/>
            <person name="Mourched A.-S."/>
            <person name="Charusanti P."/>
            <person name="Shaw S."/>
            <person name="Blin K."/>
            <person name="Weber T."/>
        </authorList>
    </citation>
    <scope>NUCLEOTIDE SEQUENCE</scope>
    <source>
        <strain evidence="2">NBC_00283</strain>
    </source>
</reference>
<gene>
    <name evidence="2" type="ORF">OHU17_09225</name>
</gene>
<name>A0ABZ1RI73_9ACTN</name>
<dbReference type="Pfam" id="PF23822">
    <property type="entry name" value="DUF7192"/>
    <property type="match status" value="1"/>
</dbReference>
<dbReference type="Proteomes" id="UP001432075">
    <property type="component" value="Chromosome"/>
</dbReference>
<protein>
    <recommendedName>
        <fullName evidence="1">DUF7192 domain-containing protein</fullName>
    </recommendedName>
</protein>
<proteinExistence type="predicted"/>
<evidence type="ECO:0000313" key="3">
    <source>
        <dbReference type="Proteomes" id="UP001432075"/>
    </source>
</evidence>